<dbReference type="Pfam" id="PF03551">
    <property type="entry name" value="PadR"/>
    <property type="match status" value="1"/>
</dbReference>
<dbReference type="GO" id="GO:0003677">
    <property type="term" value="F:DNA binding"/>
    <property type="evidence" value="ECO:0007669"/>
    <property type="project" value="UniProtKB-KW"/>
</dbReference>
<dbReference type="AlphaFoldDB" id="A0A2A9E3A4"/>
<dbReference type="InterPro" id="IPR018309">
    <property type="entry name" value="Tscrpt_reg_PadR_C"/>
</dbReference>
<protein>
    <submittedName>
        <fullName evidence="4">DNA-binding PadR family transcriptional regulator</fullName>
    </submittedName>
</protein>
<name>A0A2A9E3A4_9MICO</name>
<dbReference type="SUPFAM" id="SSF46785">
    <property type="entry name" value="Winged helix' DNA-binding domain"/>
    <property type="match status" value="1"/>
</dbReference>
<dbReference type="Gene3D" id="1.10.10.10">
    <property type="entry name" value="Winged helix-like DNA-binding domain superfamily/Winged helix DNA-binding domain"/>
    <property type="match status" value="1"/>
</dbReference>
<feature type="region of interest" description="Disordered" evidence="1">
    <location>
        <begin position="193"/>
        <end position="219"/>
    </location>
</feature>
<evidence type="ECO:0000313" key="5">
    <source>
        <dbReference type="Proteomes" id="UP000225548"/>
    </source>
</evidence>
<dbReference type="InterPro" id="IPR036390">
    <property type="entry name" value="WH_DNA-bd_sf"/>
</dbReference>
<accession>A0A2A9E3A4</accession>
<evidence type="ECO:0000313" key="4">
    <source>
        <dbReference type="EMBL" id="PFG32680.1"/>
    </source>
</evidence>
<feature type="domain" description="Transcription regulator PadR N-terminal" evidence="2">
    <location>
        <begin position="70"/>
        <end position="140"/>
    </location>
</feature>
<feature type="compositionally biased region" description="Basic and acidic residues" evidence="1">
    <location>
        <begin position="269"/>
        <end position="280"/>
    </location>
</feature>
<evidence type="ECO:0000259" key="3">
    <source>
        <dbReference type="Pfam" id="PF10400"/>
    </source>
</evidence>
<dbReference type="InterPro" id="IPR036388">
    <property type="entry name" value="WH-like_DNA-bd_sf"/>
</dbReference>
<feature type="compositionally biased region" description="Low complexity" evidence="1">
    <location>
        <begin position="203"/>
        <end position="214"/>
    </location>
</feature>
<evidence type="ECO:0000256" key="1">
    <source>
        <dbReference type="SAM" id="MobiDB-lite"/>
    </source>
</evidence>
<feature type="domain" description="Transcription regulator PadR C-terminal" evidence="3">
    <location>
        <begin position="154"/>
        <end position="266"/>
    </location>
</feature>
<organism evidence="4 5">
    <name type="scientific">Sanguibacter antarcticus</name>
    <dbReference type="NCBI Taxonomy" id="372484"/>
    <lineage>
        <taxon>Bacteria</taxon>
        <taxon>Bacillati</taxon>
        <taxon>Actinomycetota</taxon>
        <taxon>Actinomycetes</taxon>
        <taxon>Micrococcales</taxon>
        <taxon>Sanguibacteraceae</taxon>
        <taxon>Sanguibacter</taxon>
    </lineage>
</organism>
<proteinExistence type="predicted"/>
<feature type="region of interest" description="Disordered" evidence="1">
    <location>
        <begin position="269"/>
        <end position="297"/>
    </location>
</feature>
<evidence type="ECO:0000259" key="2">
    <source>
        <dbReference type="Pfam" id="PF03551"/>
    </source>
</evidence>
<reference evidence="4 5" key="1">
    <citation type="submission" date="2017-10" db="EMBL/GenBank/DDBJ databases">
        <title>Sequencing the genomes of 1000 actinobacteria strains.</title>
        <authorList>
            <person name="Klenk H.-P."/>
        </authorList>
    </citation>
    <scope>NUCLEOTIDE SEQUENCE [LARGE SCALE GENOMIC DNA]</scope>
    <source>
        <strain evidence="4 5">DSM 18966</strain>
    </source>
</reference>
<dbReference type="InterPro" id="IPR005149">
    <property type="entry name" value="Tscrpt_reg_PadR_N"/>
</dbReference>
<feature type="compositionally biased region" description="Polar residues" evidence="1">
    <location>
        <begin position="287"/>
        <end position="297"/>
    </location>
</feature>
<gene>
    <name evidence="4" type="ORF">ATL42_0524</name>
</gene>
<keyword evidence="4" id="KW-0238">DNA-binding</keyword>
<dbReference type="EMBL" id="PDJG01000001">
    <property type="protein sequence ID" value="PFG32680.1"/>
    <property type="molecule type" value="Genomic_DNA"/>
</dbReference>
<dbReference type="Proteomes" id="UP000225548">
    <property type="component" value="Unassembled WGS sequence"/>
</dbReference>
<dbReference type="PANTHER" id="PTHR43252">
    <property type="entry name" value="TRANSCRIPTIONAL REGULATOR YQJI"/>
    <property type="match status" value="1"/>
</dbReference>
<dbReference type="PANTHER" id="PTHR43252:SF6">
    <property type="entry name" value="NEGATIVE TRANSCRIPTION REGULATOR PADR"/>
    <property type="match status" value="1"/>
</dbReference>
<sequence length="297" mass="32573">MGNRTRYVMRSRETHGCVMPHIMPQGLLAVPTVTAAIGGSIDNSYLLGKYRNLTYLPSNYRGVMSVRQGMLAILSEGPMHGYQLKQEFEARTGGTWPLNIGQAYTTLSRLHRDGLVDALPVDDGEPERFALTEAGRDEVTAWWTEPVRRDAPARDELAIKLALAVTVPGVDVRAIVQMQRTESLRALRDFTRLKARPDQHATAPSARRPAARSRAPQHDDAAALKALTSARDAGSPQAELAWSLVLDSLIFGMEAEARWLDHVEARVARASDERPARREAPNIPASLPTTTAPGAAR</sequence>
<keyword evidence="5" id="KW-1185">Reference proteome</keyword>
<comment type="caution">
    <text evidence="4">The sequence shown here is derived from an EMBL/GenBank/DDBJ whole genome shotgun (WGS) entry which is preliminary data.</text>
</comment>
<dbReference type="Pfam" id="PF10400">
    <property type="entry name" value="Vir_act_alpha_C"/>
    <property type="match status" value="1"/>
</dbReference>